<dbReference type="RefSeq" id="WP_118565692.1">
    <property type="nucleotide sequence ID" value="NZ_JAODBU010000012.1"/>
</dbReference>
<organism evidence="2 3">
    <name type="scientific">Eubacterium album</name>
    <dbReference type="NCBI Taxonomy" id="2978477"/>
    <lineage>
        <taxon>Bacteria</taxon>
        <taxon>Bacillati</taxon>
        <taxon>Bacillota</taxon>
        <taxon>Clostridia</taxon>
        <taxon>Eubacteriales</taxon>
        <taxon>Eubacteriaceae</taxon>
        <taxon>Eubacterium</taxon>
    </lineage>
</organism>
<protein>
    <submittedName>
        <fullName evidence="2">DUF4007 family protein</fullName>
    </submittedName>
</protein>
<evidence type="ECO:0000259" key="1">
    <source>
        <dbReference type="Pfam" id="PF13182"/>
    </source>
</evidence>
<evidence type="ECO:0000313" key="2">
    <source>
        <dbReference type="EMBL" id="MCT7399749.1"/>
    </source>
</evidence>
<reference evidence="2" key="1">
    <citation type="submission" date="2022-09" db="EMBL/GenBank/DDBJ databases">
        <title>Eubacterium sp. LFL-14 isolated from human feces.</title>
        <authorList>
            <person name="Liu F."/>
        </authorList>
    </citation>
    <scope>NUCLEOTIDE SEQUENCE</scope>
    <source>
        <strain evidence="2">LFL-14</strain>
    </source>
</reference>
<dbReference type="Pfam" id="PF13182">
    <property type="entry name" value="DUF4007"/>
    <property type="match status" value="1"/>
</dbReference>
<dbReference type="Proteomes" id="UP001431199">
    <property type="component" value="Unassembled WGS sequence"/>
</dbReference>
<accession>A0ABT2M2K1</accession>
<gene>
    <name evidence="2" type="ORF">N5B56_11770</name>
</gene>
<evidence type="ECO:0000313" key="3">
    <source>
        <dbReference type="Proteomes" id="UP001431199"/>
    </source>
</evidence>
<proteinExistence type="predicted"/>
<sequence length="286" mass="33177">MAIKLKGHETFTIREGWLDKGLKAVSDNGKVFSENYGADALGVGSNMAKAIRYWLKAGKFIEESPKNGAKLTDIAKIIKDNDEYLEDSFALWIYHINLVFNKDMATTWYLFFNETNMDEFTKEEIEYIILGKMQILAEGKKISERSLRDDISVLLNMYVKERIEDYDPEEKKISPFAKLGLIKKDRDRYFKTQPDREVLINEVFLYALMKYFEEKSKDSVGIDELLNAPLSPGRVLNLKRIALNEYLDNLAALNYITVNRTAGLDMVYLKKNIPLNEIVEKYYEKN</sequence>
<name>A0ABT2M2K1_9FIRM</name>
<dbReference type="EMBL" id="JAODBU010000012">
    <property type="protein sequence ID" value="MCT7399749.1"/>
    <property type="molecule type" value="Genomic_DNA"/>
</dbReference>
<comment type="caution">
    <text evidence="2">The sequence shown here is derived from an EMBL/GenBank/DDBJ whole genome shotgun (WGS) entry which is preliminary data.</text>
</comment>
<dbReference type="InterPro" id="IPR025248">
    <property type="entry name" value="DUF4007"/>
</dbReference>
<keyword evidence="3" id="KW-1185">Reference proteome</keyword>
<feature type="domain" description="DUF4007" evidence="1">
    <location>
        <begin position="7"/>
        <end position="283"/>
    </location>
</feature>